<feature type="transmembrane region" description="Helical" evidence="12">
    <location>
        <begin position="200"/>
        <end position="225"/>
    </location>
</feature>
<keyword evidence="3 12" id="KW-0812">Transmembrane</keyword>
<dbReference type="GO" id="GO:0016653">
    <property type="term" value="F:oxidoreductase activity, acting on NAD(P)H, heme protein as acceptor"/>
    <property type="evidence" value="ECO:0007669"/>
    <property type="project" value="TreeGrafter"/>
</dbReference>
<keyword evidence="14" id="KW-1185">Reference proteome</keyword>
<comment type="catalytic activity">
    <reaction evidence="11">
        <text>Fe(II)-heme o + 2 A + H2O = Fe(II)-heme a + 2 AH2</text>
        <dbReference type="Rhea" id="RHEA:63388"/>
        <dbReference type="ChEBI" id="CHEBI:13193"/>
        <dbReference type="ChEBI" id="CHEBI:15377"/>
        <dbReference type="ChEBI" id="CHEBI:17499"/>
        <dbReference type="ChEBI" id="CHEBI:60530"/>
        <dbReference type="ChEBI" id="CHEBI:61715"/>
        <dbReference type="EC" id="1.17.99.9"/>
    </reaction>
    <physiologicalReaction direction="left-to-right" evidence="11">
        <dbReference type="Rhea" id="RHEA:63389"/>
    </physiologicalReaction>
</comment>
<gene>
    <name evidence="12" type="primary">ctaA</name>
    <name evidence="13" type="ORF">CSW64_10395</name>
</gene>
<evidence type="ECO:0000313" key="13">
    <source>
        <dbReference type="EMBL" id="ATQ42790.1"/>
    </source>
</evidence>
<proteinExistence type="inferred from homology"/>
<comment type="cofactor">
    <cofactor evidence="1 12">
        <name>heme b</name>
        <dbReference type="ChEBI" id="CHEBI:60344"/>
    </cofactor>
</comment>
<evidence type="ECO:0000256" key="4">
    <source>
        <dbReference type="ARBA" id="ARBA00022723"/>
    </source>
</evidence>
<dbReference type="EMBL" id="CP024201">
    <property type="protein sequence ID" value="ATQ42790.1"/>
    <property type="molecule type" value="Genomic_DNA"/>
</dbReference>
<keyword evidence="12" id="KW-1003">Cell membrane</keyword>
<dbReference type="InterPro" id="IPR003780">
    <property type="entry name" value="COX15/CtaA_fam"/>
</dbReference>
<feature type="transmembrane region" description="Helical" evidence="12">
    <location>
        <begin position="12"/>
        <end position="33"/>
    </location>
</feature>
<feature type="binding site" description="axial binding residue" evidence="12">
    <location>
        <position position="260"/>
    </location>
    <ligand>
        <name>heme</name>
        <dbReference type="ChEBI" id="CHEBI:30413"/>
    </ligand>
    <ligandPart>
        <name>Fe</name>
        <dbReference type="ChEBI" id="CHEBI:18248"/>
    </ligandPart>
</feature>
<dbReference type="AlphaFoldDB" id="A0A2D2AXP4"/>
<dbReference type="PANTHER" id="PTHR23289:SF2">
    <property type="entry name" value="CYTOCHROME C OXIDASE ASSEMBLY PROTEIN COX15 HOMOLOG"/>
    <property type="match status" value="1"/>
</dbReference>
<evidence type="ECO:0000256" key="2">
    <source>
        <dbReference type="ARBA" id="ARBA00004141"/>
    </source>
</evidence>
<dbReference type="GO" id="GO:0046872">
    <property type="term" value="F:metal ion binding"/>
    <property type="evidence" value="ECO:0007669"/>
    <property type="project" value="UniProtKB-KW"/>
</dbReference>
<evidence type="ECO:0000256" key="7">
    <source>
        <dbReference type="ARBA" id="ARBA00023004"/>
    </source>
</evidence>
<dbReference type="RefSeq" id="WP_099622044.1">
    <property type="nucleotide sequence ID" value="NZ_CP024201.1"/>
</dbReference>
<dbReference type="HAMAP" id="MF_01665">
    <property type="entry name" value="HemeA_synth_type2"/>
    <property type="match status" value="1"/>
</dbReference>
<dbReference type="Proteomes" id="UP000228945">
    <property type="component" value="Chromosome"/>
</dbReference>
<feature type="transmembrane region" description="Helical" evidence="12">
    <location>
        <begin position="98"/>
        <end position="116"/>
    </location>
</feature>
<dbReference type="GO" id="GO:0006784">
    <property type="term" value="P:heme A biosynthetic process"/>
    <property type="evidence" value="ECO:0007669"/>
    <property type="project" value="UniProtKB-UniRule"/>
</dbReference>
<evidence type="ECO:0000256" key="8">
    <source>
        <dbReference type="ARBA" id="ARBA00023133"/>
    </source>
</evidence>
<accession>A0A2D2AXP4</accession>
<evidence type="ECO:0000256" key="10">
    <source>
        <dbReference type="ARBA" id="ARBA00044501"/>
    </source>
</evidence>
<dbReference type="OrthoDB" id="9793156at2"/>
<protein>
    <recommendedName>
        <fullName evidence="12">Heme A synthase</fullName>
        <shortName evidence="12">HAS</shortName>
        <ecNumber evidence="12">1.17.99.9</ecNumber>
    </recommendedName>
    <alternativeName>
        <fullName evidence="12">Cytochrome aa3-controlling protein</fullName>
    </alternativeName>
</protein>
<keyword evidence="5 12" id="KW-1133">Transmembrane helix</keyword>
<dbReference type="GO" id="GO:0120547">
    <property type="term" value="F:heme A synthase activity"/>
    <property type="evidence" value="ECO:0007669"/>
    <property type="project" value="UniProtKB-EC"/>
</dbReference>
<dbReference type="EC" id="1.17.99.9" evidence="12"/>
<comment type="subcellular location">
    <subcellularLocation>
        <location evidence="12">Cell membrane</location>
        <topology evidence="12">Multi-pass membrane protein</topology>
    </subcellularLocation>
    <subcellularLocation>
        <location evidence="2">Membrane</location>
        <topology evidence="2">Multi-pass membrane protein</topology>
    </subcellularLocation>
</comment>
<keyword evidence="6 12" id="KW-0560">Oxidoreductase</keyword>
<feature type="binding site" description="axial binding residue" evidence="12">
    <location>
        <position position="322"/>
    </location>
    <ligand>
        <name>heme</name>
        <dbReference type="ChEBI" id="CHEBI:30413"/>
    </ligand>
    <ligandPart>
        <name>Fe</name>
        <dbReference type="ChEBI" id="CHEBI:18248"/>
    </ligandPart>
</feature>
<name>A0A2D2AXP4_9CAUL</name>
<evidence type="ECO:0000256" key="5">
    <source>
        <dbReference type="ARBA" id="ARBA00022989"/>
    </source>
</evidence>
<comment type="similarity">
    <text evidence="12">Belongs to the COX15/CtaA family. Type 2 subfamily.</text>
</comment>
<comment type="pathway">
    <text evidence="10 12">Porphyrin-containing compound metabolism; heme A biosynthesis; heme A from heme O: step 1/1.</text>
</comment>
<keyword evidence="9 12" id="KW-0472">Membrane</keyword>
<feature type="transmembrane region" description="Helical" evidence="12">
    <location>
        <begin position="320"/>
        <end position="338"/>
    </location>
</feature>
<evidence type="ECO:0000256" key="9">
    <source>
        <dbReference type="ARBA" id="ARBA00023136"/>
    </source>
</evidence>
<comment type="function">
    <text evidence="12">Catalyzes the conversion of heme O to heme A by two successive hydroxylations of the methyl group at C8. The first hydroxylation forms heme I, the second hydroxylation results in an unstable dihydroxymethyl group, which spontaneously dehydrates, resulting in the formyl group of heme A.</text>
</comment>
<evidence type="ECO:0000256" key="6">
    <source>
        <dbReference type="ARBA" id="ARBA00023002"/>
    </source>
</evidence>
<comment type="subunit">
    <text evidence="12">Interacts with CtaB.</text>
</comment>
<dbReference type="KEGG" id="cmb:CSW64_10395"/>
<keyword evidence="7 12" id="KW-0408">Iron</keyword>
<evidence type="ECO:0000256" key="11">
    <source>
        <dbReference type="ARBA" id="ARBA00048044"/>
    </source>
</evidence>
<feature type="transmembrane region" description="Helical" evidence="12">
    <location>
        <begin position="161"/>
        <end position="180"/>
    </location>
</feature>
<evidence type="ECO:0000256" key="12">
    <source>
        <dbReference type="HAMAP-Rule" id="MF_01665"/>
    </source>
</evidence>
<dbReference type="GO" id="GO:0005886">
    <property type="term" value="C:plasma membrane"/>
    <property type="evidence" value="ECO:0007669"/>
    <property type="project" value="UniProtKB-SubCell"/>
</dbReference>
<evidence type="ECO:0000256" key="3">
    <source>
        <dbReference type="ARBA" id="ARBA00022692"/>
    </source>
</evidence>
<sequence>MTSFLRSDRSRPVAVWLFAVAALVLAMVVVGGATRLTGSGLSITEWRPVTGAVPPMSQQAWEGEFAKYREIPQYKQVNRGMNLSEFKAIYWWEWGHRLLGRLIGLVFAVPLVVFLIRKDIPKRLIWRCWAMLGLGGLQGAIGWWMVSSGLADRVSVAPERLAVHLGLALLLFVMLFWTALDAWTGAPRQGNPTPWRRWTLIFLGAVFLQCLLGALVAGADAGFIYNDWPLMNGAVLPHDYAGSGIWNTIAHNQASVQLHHRIGAYLLFAAGLVVAGLAWRDRYLPREAKQLGLAVGAAVLFQAVLGVAALMAGVPVWLGILHQAGAVGVLAVATAMAWRVRRL</sequence>
<reference evidence="13 14" key="1">
    <citation type="submission" date="2017-10" db="EMBL/GenBank/DDBJ databases">
        <title>Genome sequence of Caulobacter mirabilis FWC38.</title>
        <authorList>
            <person name="Fiebig A."/>
            <person name="Crosson S."/>
        </authorList>
    </citation>
    <scope>NUCLEOTIDE SEQUENCE [LARGE SCALE GENOMIC DNA]</scope>
    <source>
        <strain evidence="13 14">FWC 38</strain>
    </source>
</reference>
<evidence type="ECO:0000313" key="14">
    <source>
        <dbReference type="Proteomes" id="UP000228945"/>
    </source>
</evidence>
<dbReference type="PANTHER" id="PTHR23289">
    <property type="entry name" value="CYTOCHROME C OXIDASE ASSEMBLY PROTEIN COX15"/>
    <property type="match status" value="1"/>
</dbReference>
<dbReference type="UniPathway" id="UPA00269">
    <property type="reaction ID" value="UER00713"/>
</dbReference>
<dbReference type="Pfam" id="PF02628">
    <property type="entry name" value="COX15-CtaA"/>
    <property type="match status" value="1"/>
</dbReference>
<feature type="transmembrane region" description="Helical" evidence="12">
    <location>
        <begin position="291"/>
        <end position="314"/>
    </location>
</feature>
<keyword evidence="4 12" id="KW-0479">Metal-binding</keyword>
<organism evidence="13 14">
    <name type="scientific">Caulobacter mirabilis</name>
    <dbReference type="NCBI Taxonomy" id="69666"/>
    <lineage>
        <taxon>Bacteria</taxon>
        <taxon>Pseudomonadati</taxon>
        <taxon>Pseudomonadota</taxon>
        <taxon>Alphaproteobacteria</taxon>
        <taxon>Caulobacterales</taxon>
        <taxon>Caulobacteraceae</taxon>
        <taxon>Caulobacter</taxon>
    </lineage>
</organism>
<evidence type="ECO:0000256" key="1">
    <source>
        <dbReference type="ARBA" id="ARBA00001970"/>
    </source>
</evidence>
<dbReference type="InterPro" id="IPR023754">
    <property type="entry name" value="HemeA_Synthase_type2"/>
</dbReference>
<feature type="transmembrane region" description="Helical" evidence="12">
    <location>
        <begin position="262"/>
        <end position="279"/>
    </location>
</feature>
<feature type="transmembrane region" description="Helical" evidence="12">
    <location>
        <begin position="128"/>
        <end position="146"/>
    </location>
</feature>
<keyword evidence="8 12" id="KW-0350">Heme biosynthesis</keyword>